<sequence length="106" mass="11949">MTHRTDELAHLVAQVLPLQVSPPGPGQQSPVWHVPDEDPRRVEAVLALAEVARQQPEQVRQAITAYRQQYGQTYPQQPVQLTWTEGTPQPALFPLAEMMLEMQDQG</sequence>
<gene>
    <name evidence="1" type="ORF">Dcar01_03610</name>
</gene>
<keyword evidence="2" id="KW-1185">Reference proteome</keyword>
<protein>
    <submittedName>
        <fullName evidence="1">Uncharacterized protein</fullName>
    </submittedName>
</protein>
<reference evidence="1 2" key="1">
    <citation type="submission" date="2024-02" db="EMBL/GenBank/DDBJ databases">
        <title>Deinococcus carri NBRC 110142.</title>
        <authorList>
            <person name="Ichikawa N."/>
            <person name="Katano-Makiyama Y."/>
            <person name="Hidaka K."/>
        </authorList>
    </citation>
    <scope>NUCLEOTIDE SEQUENCE [LARGE SCALE GENOMIC DNA]</scope>
    <source>
        <strain evidence="1 2">NBRC 110142</strain>
    </source>
</reference>
<name>A0ABP9WE60_9DEIO</name>
<dbReference type="EMBL" id="BAABRP010000025">
    <property type="protein sequence ID" value="GAA5514848.1"/>
    <property type="molecule type" value="Genomic_DNA"/>
</dbReference>
<accession>A0ABP9WE60</accession>
<evidence type="ECO:0000313" key="1">
    <source>
        <dbReference type="EMBL" id="GAA5514848.1"/>
    </source>
</evidence>
<evidence type="ECO:0000313" key="2">
    <source>
        <dbReference type="Proteomes" id="UP001401887"/>
    </source>
</evidence>
<organism evidence="1 2">
    <name type="scientific">Deinococcus carri</name>
    <dbReference type="NCBI Taxonomy" id="1211323"/>
    <lineage>
        <taxon>Bacteria</taxon>
        <taxon>Thermotogati</taxon>
        <taxon>Deinococcota</taxon>
        <taxon>Deinococci</taxon>
        <taxon>Deinococcales</taxon>
        <taxon>Deinococcaceae</taxon>
        <taxon>Deinococcus</taxon>
    </lineage>
</organism>
<proteinExistence type="predicted"/>
<dbReference type="RefSeq" id="WP_345468034.1">
    <property type="nucleotide sequence ID" value="NZ_BAABRP010000025.1"/>
</dbReference>
<comment type="caution">
    <text evidence="1">The sequence shown here is derived from an EMBL/GenBank/DDBJ whole genome shotgun (WGS) entry which is preliminary data.</text>
</comment>
<dbReference type="Proteomes" id="UP001401887">
    <property type="component" value="Unassembled WGS sequence"/>
</dbReference>